<dbReference type="Pfam" id="PF13302">
    <property type="entry name" value="Acetyltransf_3"/>
    <property type="match status" value="1"/>
</dbReference>
<name>A0A7W7SY56_9PSEU</name>
<dbReference type="SUPFAM" id="SSF55729">
    <property type="entry name" value="Acyl-CoA N-acyltransferases (Nat)"/>
    <property type="match status" value="1"/>
</dbReference>
<protein>
    <submittedName>
        <fullName evidence="2">RimJ/RimL family protein N-acetyltransferase</fullName>
    </submittedName>
</protein>
<gene>
    <name evidence="2" type="ORF">F4559_000471</name>
</gene>
<dbReference type="InterPro" id="IPR016181">
    <property type="entry name" value="Acyl_CoA_acyltransferase"/>
</dbReference>
<dbReference type="EMBL" id="JACHJS010000001">
    <property type="protein sequence ID" value="MBB4963112.1"/>
    <property type="molecule type" value="Genomic_DNA"/>
</dbReference>
<feature type="domain" description="N-acetyltransferase" evidence="1">
    <location>
        <begin position="13"/>
        <end position="133"/>
    </location>
</feature>
<evidence type="ECO:0000313" key="3">
    <source>
        <dbReference type="Proteomes" id="UP000542674"/>
    </source>
</evidence>
<evidence type="ECO:0000313" key="2">
    <source>
        <dbReference type="EMBL" id="MBB4963112.1"/>
    </source>
</evidence>
<keyword evidence="2" id="KW-0808">Transferase</keyword>
<dbReference type="RefSeq" id="WP_184665938.1">
    <property type="nucleotide sequence ID" value="NZ_BAABAI010000004.1"/>
</dbReference>
<dbReference type="Gene3D" id="3.40.630.30">
    <property type="match status" value="1"/>
</dbReference>
<evidence type="ECO:0000259" key="1">
    <source>
        <dbReference type="Pfam" id="PF13302"/>
    </source>
</evidence>
<dbReference type="GO" id="GO:0016747">
    <property type="term" value="F:acyltransferase activity, transferring groups other than amino-acyl groups"/>
    <property type="evidence" value="ECO:0007669"/>
    <property type="project" value="InterPro"/>
</dbReference>
<dbReference type="InterPro" id="IPR000182">
    <property type="entry name" value="GNAT_dom"/>
</dbReference>
<comment type="caution">
    <text evidence="2">The sequence shown here is derived from an EMBL/GenBank/DDBJ whole genome shotgun (WGS) entry which is preliminary data.</text>
</comment>
<dbReference type="AlphaFoldDB" id="A0A7W7SY56"/>
<proteinExistence type="predicted"/>
<organism evidence="2 3">
    <name type="scientific">Saccharothrix violaceirubra</name>
    <dbReference type="NCBI Taxonomy" id="413306"/>
    <lineage>
        <taxon>Bacteria</taxon>
        <taxon>Bacillati</taxon>
        <taxon>Actinomycetota</taxon>
        <taxon>Actinomycetes</taxon>
        <taxon>Pseudonocardiales</taxon>
        <taxon>Pseudonocardiaceae</taxon>
        <taxon>Saccharothrix</taxon>
    </lineage>
</organism>
<accession>A0A7W7SY56</accession>
<dbReference type="Proteomes" id="UP000542674">
    <property type="component" value="Unassembled WGS sequence"/>
</dbReference>
<sequence>MEPVEINAGEFYLRQWRADDRIDDREALVAAGRCADRGTAGEFVADRTRRWDDDSVCSWAVCDQLTGTAVGEVALTAEGGLTCWTTPARRREGIARHAVSAVVGFGFGFLDLPRIDAVPHDDAGLRLAHACGFEPDISRGVWTRLR</sequence>
<keyword evidence="3" id="KW-1185">Reference proteome</keyword>
<reference evidence="2 3" key="1">
    <citation type="submission" date="2020-08" db="EMBL/GenBank/DDBJ databases">
        <title>Sequencing the genomes of 1000 actinobacteria strains.</title>
        <authorList>
            <person name="Klenk H.-P."/>
        </authorList>
    </citation>
    <scope>NUCLEOTIDE SEQUENCE [LARGE SCALE GENOMIC DNA]</scope>
    <source>
        <strain evidence="2 3">DSM 45084</strain>
    </source>
</reference>